<dbReference type="OrthoDB" id="4550662at2"/>
<keyword evidence="3" id="KW-0472">Membrane</keyword>
<dbReference type="Proteomes" id="UP000237749">
    <property type="component" value="Unassembled WGS sequence"/>
</dbReference>
<dbReference type="InterPro" id="IPR009825">
    <property type="entry name" value="ECF_substrate-spec-like"/>
</dbReference>
<organism evidence="4 5">
    <name type="scientific">Lacrimispora xylanisolvens</name>
    <dbReference type="NCBI Taxonomy" id="384636"/>
    <lineage>
        <taxon>Bacteria</taxon>
        <taxon>Bacillati</taxon>
        <taxon>Bacillota</taxon>
        <taxon>Clostridia</taxon>
        <taxon>Lachnospirales</taxon>
        <taxon>Lachnospiraceae</taxon>
        <taxon>Lacrimispora</taxon>
    </lineage>
</organism>
<dbReference type="PANTHER" id="PTHR37815:SF3">
    <property type="entry name" value="UPF0397 PROTEIN SPR0429"/>
    <property type="match status" value="1"/>
</dbReference>
<comment type="caution">
    <text evidence="4">The sequence shown here is derived from an EMBL/GenBank/DDBJ whole genome shotgun (WGS) entry which is preliminary data.</text>
</comment>
<evidence type="ECO:0000313" key="4">
    <source>
        <dbReference type="EMBL" id="PPK81094.1"/>
    </source>
</evidence>
<dbReference type="EMBL" id="PTJA01000005">
    <property type="protein sequence ID" value="PPK81094.1"/>
    <property type="molecule type" value="Genomic_DNA"/>
</dbReference>
<dbReference type="PANTHER" id="PTHR37815">
    <property type="entry name" value="UPF0397 PROTEIN BC_2624-RELATED"/>
    <property type="match status" value="1"/>
</dbReference>
<dbReference type="Gene3D" id="1.10.1760.20">
    <property type="match status" value="1"/>
</dbReference>
<reference evidence="4 5" key="1">
    <citation type="submission" date="2018-02" db="EMBL/GenBank/DDBJ databases">
        <title>Genomic Encyclopedia of Archaeal and Bacterial Type Strains, Phase II (KMG-II): from individual species to whole genera.</title>
        <authorList>
            <person name="Goeker M."/>
        </authorList>
    </citation>
    <scope>NUCLEOTIDE SEQUENCE [LARGE SCALE GENOMIC DNA]</scope>
    <source>
        <strain evidence="4 5">DSM 3808</strain>
    </source>
</reference>
<protein>
    <submittedName>
        <fullName evidence="4">ECF transporter S component (Folate family)</fullName>
    </submittedName>
</protein>
<gene>
    <name evidence="4" type="ORF">BXY41_105316</name>
</gene>
<evidence type="ECO:0000256" key="3">
    <source>
        <dbReference type="SAM" id="Phobius"/>
    </source>
</evidence>
<evidence type="ECO:0000313" key="5">
    <source>
        <dbReference type="Proteomes" id="UP000237749"/>
    </source>
</evidence>
<evidence type="ECO:0000256" key="2">
    <source>
        <dbReference type="ARBA" id="ARBA00022989"/>
    </source>
</evidence>
<keyword evidence="2 3" id="KW-1133">Transmembrane helix</keyword>
<feature type="transmembrane region" description="Helical" evidence="3">
    <location>
        <begin position="72"/>
        <end position="94"/>
    </location>
</feature>
<keyword evidence="1 3" id="KW-0812">Transmembrane</keyword>
<dbReference type="RefSeq" id="WP_104437068.1">
    <property type="nucleotide sequence ID" value="NZ_PTJA01000005.1"/>
</dbReference>
<dbReference type="Pfam" id="PF07155">
    <property type="entry name" value="ECF-ribofla_trS"/>
    <property type="match status" value="1"/>
</dbReference>
<sequence length="183" mass="19680">MNQKRTKKLVFGSLMAALTTVATMVIHIPTATNGYIHLGDGMVLLSGILLGPLTGAVAGGIGSMTADLISGYVFYAPATFLIKALAAFSGGYLYRRFTPSRQKAQFRLLPFLIAGIVSSILITGGYFAYEMMVYSQPAALINVPFNLVQNLFSLIVSGALLPFLLRNHEIRSLSLETDTDGIQ</sequence>
<feature type="transmembrane region" description="Helical" evidence="3">
    <location>
        <begin position="106"/>
        <end position="127"/>
    </location>
</feature>
<feature type="transmembrane region" description="Helical" evidence="3">
    <location>
        <begin position="12"/>
        <end position="31"/>
    </location>
</feature>
<evidence type="ECO:0000256" key="1">
    <source>
        <dbReference type="ARBA" id="ARBA00022692"/>
    </source>
</evidence>
<dbReference type="AlphaFoldDB" id="A0A2S6HTL8"/>
<keyword evidence="5" id="KW-1185">Reference proteome</keyword>
<dbReference type="GO" id="GO:0016020">
    <property type="term" value="C:membrane"/>
    <property type="evidence" value="ECO:0007669"/>
    <property type="project" value="InterPro"/>
</dbReference>
<proteinExistence type="predicted"/>
<name>A0A2S6HTL8_9FIRM</name>
<feature type="transmembrane region" description="Helical" evidence="3">
    <location>
        <begin position="147"/>
        <end position="165"/>
    </location>
</feature>
<accession>A0A2S6HTL8</accession>